<evidence type="ECO:0000313" key="2">
    <source>
        <dbReference type="Proteomes" id="UP001611494"/>
    </source>
</evidence>
<proteinExistence type="predicted"/>
<evidence type="ECO:0000313" key="1">
    <source>
        <dbReference type="EMBL" id="MFI2233096.1"/>
    </source>
</evidence>
<organism evidence="1 2">
    <name type="scientific">Nocardia testacea</name>
    <dbReference type="NCBI Taxonomy" id="248551"/>
    <lineage>
        <taxon>Bacteria</taxon>
        <taxon>Bacillati</taxon>
        <taxon>Actinomycetota</taxon>
        <taxon>Actinomycetes</taxon>
        <taxon>Mycobacteriales</taxon>
        <taxon>Nocardiaceae</taxon>
        <taxon>Nocardia</taxon>
    </lineage>
</organism>
<sequence>MAEIPALPFRAPKYRAMAATLKLLHAGKVWVADDPKVLRQIADGLRGMDQPTTHCRSQAPIRGYAHAHQVMATHAEHRCPRFETAVEFAARARP</sequence>
<protein>
    <submittedName>
        <fullName evidence="1">Uncharacterized protein</fullName>
    </submittedName>
</protein>
<dbReference type="EMBL" id="JBIRYL010000011">
    <property type="protein sequence ID" value="MFI2233096.1"/>
    <property type="molecule type" value="Genomic_DNA"/>
</dbReference>
<reference evidence="1 2" key="1">
    <citation type="submission" date="2024-10" db="EMBL/GenBank/DDBJ databases">
        <title>The Natural Products Discovery Center: Release of the First 8490 Sequenced Strains for Exploring Actinobacteria Biosynthetic Diversity.</title>
        <authorList>
            <person name="Kalkreuter E."/>
            <person name="Kautsar S.A."/>
            <person name="Yang D."/>
            <person name="Bader C.D."/>
            <person name="Teijaro C.N."/>
            <person name="Fluegel L."/>
            <person name="Davis C.M."/>
            <person name="Simpson J.R."/>
            <person name="Lauterbach L."/>
            <person name="Steele A.D."/>
            <person name="Gui C."/>
            <person name="Meng S."/>
            <person name="Li G."/>
            <person name="Viehrig K."/>
            <person name="Ye F."/>
            <person name="Su P."/>
            <person name="Kiefer A.F."/>
            <person name="Nichols A."/>
            <person name="Cepeda A.J."/>
            <person name="Yan W."/>
            <person name="Fan B."/>
            <person name="Jiang Y."/>
            <person name="Adhikari A."/>
            <person name="Zheng C.-J."/>
            <person name="Schuster L."/>
            <person name="Cowan T.M."/>
            <person name="Smanski M.J."/>
            <person name="Chevrette M.G."/>
            <person name="De Carvalho L.P.S."/>
            <person name="Shen B."/>
        </authorList>
    </citation>
    <scope>NUCLEOTIDE SEQUENCE [LARGE SCALE GENOMIC DNA]</scope>
    <source>
        <strain evidence="1 2">NPDC019377</strain>
    </source>
</reference>
<accession>A0ABW7W2S2</accession>
<dbReference type="RefSeq" id="WP_397065087.1">
    <property type="nucleotide sequence ID" value="NZ_JBIRYL010000011.1"/>
</dbReference>
<gene>
    <name evidence="1" type="ORF">ACH49Z_24920</name>
</gene>
<name>A0ABW7W2S2_9NOCA</name>
<dbReference type="Proteomes" id="UP001611494">
    <property type="component" value="Unassembled WGS sequence"/>
</dbReference>
<comment type="caution">
    <text evidence="1">The sequence shown here is derived from an EMBL/GenBank/DDBJ whole genome shotgun (WGS) entry which is preliminary data.</text>
</comment>
<keyword evidence="2" id="KW-1185">Reference proteome</keyword>